<dbReference type="OrthoDB" id="379907at2157"/>
<name>A0A401H971_AERPX</name>
<sequence length="205" mass="22704">MAPKVVCPLGESRGPVVYCKVVKRPVNPLAFPCSTPRYVNCRFYKQAQAEGFTVEKEPGPLRSEPPAEAETHPPSTQAEPATARPGERAREQGPYAYSVEEAEKLLDPLFQASLVLDYTPLSYTVSGRTLAEVAHTLYSKLEKDVGEGCFVAKTVDTPALFLKICRGKVVSAAQEDRGPLDERQLYEPLPQRRLRILVYGPLKDE</sequence>
<dbReference type="AlphaFoldDB" id="A0A401H971"/>
<dbReference type="EMBL" id="BDMD01000036">
    <property type="protein sequence ID" value="GBF08930.1"/>
    <property type="molecule type" value="Genomic_DNA"/>
</dbReference>
<evidence type="ECO:0000256" key="1">
    <source>
        <dbReference type="SAM" id="MobiDB-lite"/>
    </source>
</evidence>
<feature type="region of interest" description="Disordered" evidence="1">
    <location>
        <begin position="54"/>
        <end position="93"/>
    </location>
</feature>
<gene>
    <name evidence="2" type="ORF">apy_06550</name>
</gene>
<reference evidence="2 3" key="1">
    <citation type="submission" date="2017-02" db="EMBL/GenBank/DDBJ databases">
        <title>isolation and characterization of a novel temperate virus Aeropyrum globular virus 1 infecting hyperthermophilic archaeon Aeropyrum.</title>
        <authorList>
            <person name="Yumiya M."/>
            <person name="Yoshida T."/>
            <person name="Sako Y."/>
        </authorList>
    </citation>
    <scope>NUCLEOTIDE SEQUENCE [LARGE SCALE GENOMIC DNA]</scope>
    <source>
        <strain evidence="2 3">YK1-12-2013</strain>
    </source>
</reference>
<dbReference type="RefSeq" id="WP_131159952.1">
    <property type="nucleotide sequence ID" value="NZ_BDMD01000036.1"/>
</dbReference>
<evidence type="ECO:0000313" key="2">
    <source>
        <dbReference type="EMBL" id="GBF08930.1"/>
    </source>
</evidence>
<dbReference type="Proteomes" id="UP000291213">
    <property type="component" value="Unassembled WGS sequence"/>
</dbReference>
<accession>A0A401H971</accession>
<protein>
    <submittedName>
        <fullName evidence="2">Uncharacterized protein</fullName>
    </submittedName>
</protein>
<proteinExistence type="predicted"/>
<organism evidence="2 3">
    <name type="scientific">Aeropyrum pernix</name>
    <dbReference type="NCBI Taxonomy" id="56636"/>
    <lineage>
        <taxon>Archaea</taxon>
        <taxon>Thermoproteota</taxon>
        <taxon>Thermoprotei</taxon>
        <taxon>Desulfurococcales</taxon>
        <taxon>Desulfurococcaceae</taxon>
        <taxon>Aeropyrum</taxon>
    </lineage>
</organism>
<comment type="caution">
    <text evidence="2">The sequence shown here is derived from an EMBL/GenBank/DDBJ whole genome shotgun (WGS) entry which is preliminary data.</text>
</comment>
<evidence type="ECO:0000313" key="3">
    <source>
        <dbReference type="Proteomes" id="UP000291213"/>
    </source>
</evidence>